<dbReference type="PIRSF" id="PIRSF001296">
    <property type="entry name" value="K_ATPase_KdpC"/>
    <property type="match status" value="1"/>
</dbReference>
<dbReference type="RefSeq" id="WP_169552807.1">
    <property type="nucleotide sequence ID" value="NZ_CP051677.1"/>
</dbReference>
<evidence type="ECO:0000256" key="3">
    <source>
        <dbReference type="ARBA" id="ARBA00022538"/>
    </source>
</evidence>
<keyword evidence="5 11" id="KW-0547">Nucleotide-binding</keyword>
<name>A0A7L5DXT8_9BACT</name>
<evidence type="ECO:0000313" key="12">
    <source>
        <dbReference type="EMBL" id="QJD80787.1"/>
    </source>
</evidence>
<evidence type="ECO:0000256" key="1">
    <source>
        <dbReference type="ARBA" id="ARBA00022448"/>
    </source>
</evidence>
<keyword evidence="9 11" id="KW-0406">Ion transport</keyword>
<comment type="subunit">
    <text evidence="11">The system is composed of three essential subunits: KdpA, KdpB and KdpC.</text>
</comment>
<evidence type="ECO:0000256" key="2">
    <source>
        <dbReference type="ARBA" id="ARBA00022475"/>
    </source>
</evidence>
<reference evidence="12 13" key="1">
    <citation type="submission" date="2020-04" db="EMBL/GenBank/DDBJ databases">
        <title>Genome sequencing of novel species.</title>
        <authorList>
            <person name="Heo J."/>
            <person name="Kim S.-J."/>
            <person name="Kim J.-S."/>
            <person name="Hong S.-B."/>
            <person name="Kwon S.-W."/>
        </authorList>
    </citation>
    <scope>NUCLEOTIDE SEQUENCE [LARGE SCALE GENOMIC DNA]</scope>
    <source>
        <strain evidence="12 13">CJU-R4</strain>
    </source>
</reference>
<keyword evidence="2 11" id="KW-1003">Cell membrane</keyword>
<keyword evidence="7 11" id="KW-0630">Potassium</keyword>
<dbReference type="GO" id="GO:0005886">
    <property type="term" value="C:plasma membrane"/>
    <property type="evidence" value="ECO:0007669"/>
    <property type="project" value="UniProtKB-SubCell"/>
</dbReference>
<evidence type="ECO:0000256" key="10">
    <source>
        <dbReference type="ARBA" id="ARBA00023136"/>
    </source>
</evidence>
<evidence type="ECO:0000313" key="13">
    <source>
        <dbReference type="Proteomes" id="UP000501128"/>
    </source>
</evidence>
<dbReference type="HAMAP" id="MF_00276">
    <property type="entry name" value="KdpC"/>
    <property type="match status" value="1"/>
</dbReference>
<dbReference type="GO" id="GO:0005524">
    <property type="term" value="F:ATP binding"/>
    <property type="evidence" value="ECO:0007669"/>
    <property type="project" value="UniProtKB-UniRule"/>
</dbReference>
<dbReference type="NCBIfam" id="NF001454">
    <property type="entry name" value="PRK00315.1"/>
    <property type="match status" value="1"/>
</dbReference>
<evidence type="ECO:0000256" key="7">
    <source>
        <dbReference type="ARBA" id="ARBA00022958"/>
    </source>
</evidence>
<dbReference type="KEGG" id="srho:HH216_21965"/>
<gene>
    <name evidence="11" type="primary">kdpC</name>
    <name evidence="12" type="ORF">HH216_21965</name>
</gene>
<accession>A0A7L5DXT8</accession>
<comment type="function">
    <text evidence="11">Part of the high-affinity ATP-driven potassium transport (or Kdp) system, which catalyzes the hydrolysis of ATP coupled with the electrogenic transport of potassium into the cytoplasm. This subunit acts as a catalytic chaperone that increases the ATP-binding affinity of the ATP-hydrolyzing subunit KdpB by the formation of a transient KdpB/KdpC/ATP ternary complex.</text>
</comment>
<proteinExistence type="inferred from homology"/>
<dbReference type="NCBIfam" id="NF010606">
    <property type="entry name" value="PRK14002.1"/>
    <property type="match status" value="1"/>
</dbReference>
<keyword evidence="8 11" id="KW-1133">Transmembrane helix</keyword>
<dbReference type="EMBL" id="CP051677">
    <property type="protein sequence ID" value="QJD80787.1"/>
    <property type="molecule type" value="Genomic_DNA"/>
</dbReference>
<keyword evidence="6 11" id="KW-0067">ATP-binding</keyword>
<evidence type="ECO:0000256" key="9">
    <source>
        <dbReference type="ARBA" id="ARBA00023065"/>
    </source>
</evidence>
<evidence type="ECO:0000256" key="5">
    <source>
        <dbReference type="ARBA" id="ARBA00022741"/>
    </source>
</evidence>
<evidence type="ECO:0000256" key="8">
    <source>
        <dbReference type="ARBA" id="ARBA00022989"/>
    </source>
</evidence>
<keyword evidence="13" id="KW-1185">Reference proteome</keyword>
<protein>
    <recommendedName>
        <fullName evidence="11">Potassium-transporting ATPase KdpC subunit</fullName>
    </recommendedName>
    <alternativeName>
        <fullName evidence="11">ATP phosphohydrolase [potassium-transporting] C chain</fullName>
    </alternativeName>
    <alternativeName>
        <fullName evidence="11">Potassium-binding and translocating subunit C</fullName>
    </alternativeName>
    <alternativeName>
        <fullName evidence="11">Potassium-translocating ATPase C chain</fullName>
    </alternativeName>
</protein>
<keyword evidence="1 11" id="KW-0813">Transport</keyword>
<dbReference type="Pfam" id="PF02669">
    <property type="entry name" value="KdpC"/>
    <property type="match status" value="1"/>
</dbReference>
<sequence length="187" mass="19590">MKTNLIPAIRLTVVMLILTSVIYPLVVAGIAKLAPGGGKGVTVEANGKVVGYALVGQKFTDDKYFNSRPSAVEYNAAGSAGSNKAPSNPDYLKAVEARIDTFMVHNPTVKKADIPAELVTASGSGLDPDLSPEAAKIQIARVAKVRGISAERLTQLVDEHTHGPLFGVFGPSTVNVLKLNVALDALK</sequence>
<keyword evidence="10 11" id="KW-0472">Membrane</keyword>
<dbReference type="NCBIfam" id="TIGR00681">
    <property type="entry name" value="kdpC"/>
    <property type="match status" value="1"/>
</dbReference>
<dbReference type="PANTHER" id="PTHR30042">
    <property type="entry name" value="POTASSIUM-TRANSPORTING ATPASE C CHAIN"/>
    <property type="match status" value="1"/>
</dbReference>
<evidence type="ECO:0000256" key="11">
    <source>
        <dbReference type="HAMAP-Rule" id="MF_00276"/>
    </source>
</evidence>
<feature type="transmembrane region" description="Helical" evidence="11">
    <location>
        <begin position="12"/>
        <end position="31"/>
    </location>
</feature>
<keyword evidence="3 11" id="KW-0633">Potassium transport</keyword>
<keyword evidence="4 11" id="KW-0812">Transmembrane</keyword>
<dbReference type="AlphaFoldDB" id="A0A7L5DXT8"/>
<dbReference type="InterPro" id="IPR003820">
    <property type="entry name" value="KdpC"/>
</dbReference>
<dbReference type="Proteomes" id="UP000501128">
    <property type="component" value="Chromosome"/>
</dbReference>
<comment type="similarity">
    <text evidence="11">Belongs to the KdpC family.</text>
</comment>
<comment type="subcellular location">
    <subcellularLocation>
        <location evidence="11">Cell membrane</location>
        <topology evidence="11">Single-pass membrane protein</topology>
    </subcellularLocation>
</comment>
<organism evidence="12 13">
    <name type="scientific">Spirosoma rhododendri</name>
    <dbReference type="NCBI Taxonomy" id="2728024"/>
    <lineage>
        <taxon>Bacteria</taxon>
        <taxon>Pseudomonadati</taxon>
        <taxon>Bacteroidota</taxon>
        <taxon>Cytophagia</taxon>
        <taxon>Cytophagales</taxon>
        <taxon>Cytophagaceae</taxon>
        <taxon>Spirosoma</taxon>
    </lineage>
</organism>
<dbReference type="PANTHER" id="PTHR30042:SF2">
    <property type="entry name" value="POTASSIUM-TRANSPORTING ATPASE KDPC SUBUNIT"/>
    <property type="match status" value="1"/>
</dbReference>
<evidence type="ECO:0000256" key="6">
    <source>
        <dbReference type="ARBA" id="ARBA00022840"/>
    </source>
</evidence>
<dbReference type="GO" id="GO:0008556">
    <property type="term" value="F:P-type potassium transmembrane transporter activity"/>
    <property type="evidence" value="ECO:0007669"/>
    <property type="project" value="InterPro"/>
</dbReference>
<evidence type="ECO:0000256" key="4">
    <source>
        <dbReference type="ARBA" id="ARBA00022692"/>
    </source>
</evidence>